<dbReference type="FunFam" id="1.10.357.140:FF:000008">
    <property type="entry name" value="4-hydroxybenzoate octaprenyltransferase"/>
    <property type="match status" value="1"/>
</dbReference>
<feature type="transmembrane region" description="Helical" evidence="11">
    <location>
        <begin position="191"/>
        <end position="212"/>
    </location>
</feature>
<evidence type="ECO:0000256" key="9">
    <source>
        <dbReference type="ARBA" id="ARBA00022989"/>
    </source>
</evidence>
<dbReference type="Proteomes" id="UP000001494">
    <property type="component" value="Chromosome"/>
</dbReference>
<dbReference type="Gene3D" id="1.10.357.140">
    <property type="entry name" value="UbiA prenyltransferase"/>
    <property type="match status" value="1"/>
</dbReference>
<feature type="transmembrane region" description="Helical" evidence="11">
    <location>
        <begin position="298"/>
        <end position="317"/>
    </location>
</feature>
<name>A0A0H3G0L4_ZYMMA</name>
<evidence type="ECO:0000256" key="6">
    <source>
        <dbReference type="ARBA" id="ARBA00022679"/>
    </source>
</evidence>
<dbReference type="UniPathway" id="UPA00232"/>
<dbReference type="FunFam" id="1.20.120.1780:FF:000001">
    <property type="entry name" value="4-hydroxybenzoate octaprenyltransferase"/>
    <property type="match status" value="1"/>
</dbReference>
<comment type="catalytic activity">
    <reaction evidence="11">
        <text>all-trans-octaprenyl diphosphate + 4-hydroxybenzoate = 4-hydroxy-3-(all-trans-octaprenyl)benzoate + diphosphate</text>
        <dbReference type="Rhea" id="RHEA:27782"/>
        <dbReference type="ChEBI" id="CHEBI:1617"/>
        <dbReference type="ChEBI" id="CHEBI:17879"/>
        <dbReference type="ChEBI" id="CHEBI:33019"/>
        <dbReference type="ChEBI" id="CHEBI:57711"/>
        <dbReference type="EC" id="2.5.1.39"/>
    </reaction>
</comment>
<evidence type="ECO:0000256" key="1">
    <source>
        <dbReference type="ARBA" id="ARBA00001946"/>
    </source>
</evidence>
<evidence type="ECO:0000256" key="8">
    <source>
        <dbReference type="ARBA" id="ARBA00022692"/>
    </source>
</evidence>
<proteinExistence type="inferred from homology"/>
<dbReference type="InterPro" id="IPR006370">
    <property type="entry name" value="HB_polyprenyltransferase-like"/>
</dbReference>
<keyword evidence="6 11" id="KW-0808">Transferase</keyword>
<dbReference type="HOGENOM" id="CLU_034879_0_2_5"/>
<dbReference type="OrthoDB" id="9782418at2"/>
<dbReference type="InterPro" id="IPR000537">
    <property type="entry name" value="UbiA_prenyltransferase"/>
</dbReference>
<dbReference type="InterPro" id="IPR030470">
    <property type="entry name" value="UbiA_prenylTrfase_CS"/>
</dbReference>
<dbReference type="AlphaFoldDB" id="A0A0H3G0L4"/>
<comment type="subcellular location">
    <subcellularLocation>
        <location evidence="11">Cell inner membrane</location>
        <topology evidence="11">Multi-pass membrane protein</topology>
    </subcellularLocation>
    <subcellularLocation>
        <location evidence="2">Membrane</location>
        <topology evidence="2">Multi-pass membrane protein</topology>
    </subcellularLocation>
</comment>
<dbReference type="GO" id="GO:0008412">
    <property type="term" value="F:4-hydroxybenzoate polyprenyltransferase activity"/>
    <property type="evidence" value="ECO:0007669"/>
    <property type="project" value="UniProtKB-UniRule"/>
</dbReference>
<dbReference type="Pfam" id="PF01040">
    <property type="entry name" value="UbiA"/>
    <property type="match status" value="1"/>
</dbReference>
<evidence type="ECO:0000256" key="12">
    <source>
        <dbReference type="NCBIfam" id="TIGR01474"/>
    </source>
</evidence>
<dbReference type="RefSeq" id="WP_014501213.1">
    <property type="nucleotide sequence ID" value="NC_017262.1"/>
</dbReference>
<evidence type="ECO:0000256" key="10">
    <source>
        <dbReference type="ARBA" id="ARBA00023136"/>
    </source>
</evidence>
<keyword evidence="8 11" id="KW-0812">Transmembrane</keyword>
<evidence type="ECO:0000256" key="4">
    <source>
        <dbReference type="ARBA" id="ARBA00022475"/>
    </source>
</evidence>
<protein>
    <recommendedName>
        <fullName evidence="11 12">4-hydroxybenzoate octaprenyltransferase</fullName>
        <ecNumber evidence="11 12">2.5.1.39</ecNumber>
    </recommendedName>
    <alternativeName>
        <fullName evidence="11">4-HB polyprenyltransferase</fullName>
    </alternativeName>
</protein>
<dbReference type="PANTHER" id="PTHR11048:SF28">
    <property type="entry name" value="4-HYDROXYBENZOATE POLYPRENYLTRANSFERASE, MITOCHONDRIAL"/>
    <property type="match status" value="1"/>
</dbReference>
<dbReference type="PROSITE" id="PS00943">
    <property type="entry name" value="UBIA"/>
    <property type="match status" value="1"/>
</dbReference>
<evidence type="ECO:0000256" key="5">
    <source>
        <dbReference type="ARBA" id="ARBA00022519"/>
    </source>
</evidence>
<keyword evidence="7 11" id="KW-0831">Ubiquinone biosynthesis</keyword>
<evidence type="ECO:0000256" key="11">
    <source>
        <dbReference type="HAMAP-Rule" id="MF_01635"/>
    </source>
</evidence>
<dbReference type="HAMAP" id="MF_01635">
    <property type="entry name" value="UbiA"/>
    <property type="match status" value="1"/>
</dbReference>
<dbReference type="GO" id="GO:0005886">
    <property type="term" value="C:plasma membrane"/>
    <property type="evidence" value="ECO:0007669"/>
    <property type="project" value="UniProtKB-SubCell"/>
</dbReference>
<dbReference type="CDD" id="cd13959">
    <property type="entry name" value="PT_UbiA_COQ2"/>
    <property type="match status" value="1"/>
</dbReference>
<dbReference type="EC" id="2.5.1.39" evidence="11 12"/>
<feature type="transmembrane region" description="Helical" evidence="11">
    <location>
        <begin position="46"/>
        <end position="63"/>
    </location>
</feature>
<dbReference type="InterPro" id="IPR039653">
    <property type="entry name" value="Prenyltransferase"/>
</dbReference>
<keyword evidence="11" id="KW-0460">Magnesium</keyword>
<comment type="similarity">
    <text evidence="3 11">Belongs to the UbiA prenyltransferase family.</text>
</comment>
<dbReference type="EMBL" id="CP002850">
    <property type="protein sequence ID" value="AEH63503.1"/>
    <property type="molecule type" value="Genomic_DNA"/>
</dbReference>
<dbReference type="eggNOG" id="COG0382">
    <property type="taxonomic scope" value="Bacteria"/>
</dbReference>
<evidence type="ECO:0000256" key="3">
    <source>
        <dbReference type="ARBA" id="ARBA00005985"/>
    </source>
</evidence>
<feature type="transmembrane region" description="Helical" evidence="11">
    <location>
        <begin position="69"/>
        <end position="89"/>
    </location>
</feature>
<feature type="transmembrane region" description="Helical" evidence="11">
    <location>
        <begin position="109"/>
        <end position="131"/>
    </location>
</feature>
<dbReference type="NCBIfam" id="TIGR01474">
    <property type="entry name" value="ubiA_proteo"/>
    <property type="match status" value="1"/>
</dbReference>
<accession>A0A0H3G0L4</accession>
<comment type="function">
    <text evidence="11">Catalyzes the prenylation of para-hydroxybenzoate (PHB) with an all-trans polyprenyl group. Mediates the second step in the final reaction sequence of ubiquinone-8 (UQ-8) biosynthesis, which is the condensation of the polyisoprenoid side chain with PHB, generating the first membrane-bound Q intermediate 3-octaprenyl-4-hydroxybenzoate.</text>
</comment>
<keyword evidence="4 11" id="KW-1003">Cell membrane</keyword>
<evidence type="ECO:0000256" key="2">
    <source>
        <dbReference type="ARBA" id="ARBA00004141"/>
    </source>
</evidence>
<evidence type="ECO:0000256" key="7">
    <source>
        <dbReference type="ARBA" id="ARBA00022688"/>
    </source>
</evidence>
<organism evidence="13 14">
    <name type="scientific">Zymomonas mobilis subsp. mobilis (strain ATCC 10988 / DSM 424 / LMG 404 / NCIMB 8938 / NRRL B-806 / ZM1)</name>
    <dbReference type="NCBI Taxonomy" id="555217"/>
    <lineage>
        <taxon>Bacteria</taxon>
        <taxon>Pseudomonadati</taxon>
        <taxon>Pseudomonadota</taxon>
        <taxon>Alphaproteobacteria</taxon>
        <taxon>Sphingomonadales</taxon>
        <taxon>Zymomonadaceae</taxon>
        <taxon>Zymomonas</taxon>
    </lineage>
</organism>
<dbReference type="InterPro" id="IPR044878">
    <property type="entry name" value="UbiA_sf"/>
</dbReference>
<dbReference type="KEGG" id="zmm:Zmob_1689"/>
<feature type="transmembrane region" description="Helical" evidence="11">
    <location>
        <begin position="233"/>
        <end position="255"/>
    </location>
</feature>
<keyword evidence="5 11" id="KW-0997">Cell inner membrane</keyword>
<feature type="transmembrane region" description="Helical" evidence="11">
    <location>
        <begin position="167"/>
        <end position="185"/>
    </location>
</feature>
<reference evidence="13 14" key="1">
    <citation type="journal article" date="2011" name="J. Bacteriol.">
        <title>Genome sequence of the ethanol-producing Zymomonas mobilis subsp. mobilis lectotype strain ATCC 10988.</title>
        <authorList>
            <person name="Pappas K.M."/>
            <person name="Kouvelis V.N."/>
            <person name="Saunders E."/>
            <person name="Brettin T.S."/>
            <person name="Bruce D."/>
            <person name="Detter C."/>
            <person name="Balakireva M."/>
            <person name="Han C.S."/>
            <person name="Savvakis G."/>
            <person name="Kyrpides N.C."/>
            <person name="Typas M.A."/>
        </authorList>
    </citation>
    <scope>NUCLEOTIDE SEQUENCE [LARGE SCALE GENOMIC DNA]</scope>
    <source>
        <strain evidence="14">ATCC 10988 / DSM 424 / CCUG 17860 / LMG 404 / NCIMB 8938 / NRRL B-806 / ZM1</strain>
    </source>
</reference>
<sequence length="318" mass="35095">MVEQGNSVSTESDSRIVSDSEAKGIVKRLPPKLAAYISLARADRPIGVWLLFWPGAAAVALAGGLLSHWFLLPAFFIGAFVMRSAGCVYNDIVDRDLDKKVARTRNRPLASGFISVKAACLFIAFLCLIGLGCLTFFNPIARFTAIASLALVAAYPFMKRISWWPQAWLGLVFSWAALVGSVAIWDRFEWPGIFLYGGCIFWVIGFDTVYAIQDIEDDALAGIKSSARALKSHLRLGVSLFFVLAVLGWGAAIWFTRPQPLVLLTLLPVVLHFIWQMTTLDVNDGQNALMRFRSNRQIGFLLFLACATIGMANNFSVY</sequence>
<keyword evidence="9 11" id="KW-1133">Transmembrane helix</keyword>
<comment type="pathway">
    <text evidence="11">Cofactor biosynthesis; ubiquinone biosynthesis.</text>
</comment>
<keyword evidence="10 11" id="KW-0472">Membrane</keyword>
<dbReference type="GO" id="GO:0006744">
    <property type="term" value="P:ubiquinone biosynthetic process"/>
    <property type="evidence" value="ECO:0007669"/>
    <property type="project" value="UniProtKB-UniRule"/>
</dbReference>
<comment type="cofactor">
    <cofactor evidence="1 11">
        <name>Mg(2+)</name>
        <dbReference type="ChEBI" id="CHEBI:18420"/>
    </cofactor>
</comment>
<dbReference type="Gene3D" id="1.20.120.1780">
    <property type="entry name" value="UbiA prenyltransferase"/>
    <property type="match status" value="1"/>
</dbReference>
<dbReference type="PANTHER" id="PTHR11048">
    <property type="entry name" value="PRENYLTRANSFERASES"/>
    <property type="match status" value="1"/>
</dbReference>
<evidence type="ECO:0000313" key="13">
    <source>
        <dbReference type="EMBL" id="AEH63503.1"/>
    </source>
</evidence>
<evidence type="ECO:0000313" key="14">
    <source>
        <dbReference type="Proteomes" id="UP000001494"/>
    </source>
</evidence>
<feature type="transmembrane region" description="Helical" evidence="11">
    <location>
        <begin position="261"/>
        <end position="278"/>
    </location>
</feature>
<feature type="transmembrane region" description="Helical" evidence="11">
    <location>
        <begin position="137"/>
        <end position="155"/>
    </location>
</feature>
<gene>
    <name evidence="11" type="primary">ubiA</name>
    <name evidence="13" type="ordered locus">Zmob_1689</name>
</gene>